<evidence type="ECO:0000313" key="6">
    <source>
        <dbReference type="Proteomes" id="UP000735302"/>
    </source>
</evidence>
<dbReference type="InterPro" id="IPR018378">
    <property type="entry name" value="C-type_lectin_CS"/>
</dbReference>
<evidence type="ECO:0000256" key="3">
    <source>
        <dbReference type="SAM" id="Phobius"/>
    </source>
</evidence>
<keyword evidence="3" id="KW-0472">Membrane</keyword>
<evidence type="ECO:0000259" key="4">
    <source>
        <dbReference type="PROSITE" id="PS50041"/>
    </source>
</evidence>
<keyword evidence="1" id="KW-1015">Disulfide bond</keyword>
<keyword evidence="3" id="KW-0812">Transmembrane</keyword>
<feature type="coiled-coil region" evidence="2">
    <location>
        <begin position="186"/>
        <end position="213"/>
    </location>
</feature>
<dbReference type="Proteomes" id="UP000735302">
    <property type="component" value="Unassembled WGS sequence"/>
</dbReference>
<organism evidence="5 6">
    <name type="scientific">Plakobranchus ocellatus</name>
    <dbReference type="NCBI Taxonomy" id="259542"/>
    <lineage>
        <taxon>Eukaryota</taxon>
        <taxon>Metazoa</taxon>
        <taxon>Spiralia</taxon>
        <taxon>Lophotrochozoa</taxon>
        <taxon>Mollusca</taxon>
        <taxon>Gastropoda</taxon>
        <taxon>Heterobranchia</taxon>
        <taxon>Euthyneura</taxon>
        <taxon>Panpulmonata</taxon>
        <taxon>Sacoglossa</taxon>
        <taxon>Placobranchoidea</taxon>
        <taxon>Plakobranchidae</taxon>
        <taxon>Plakobranchus</taxon>
    </lineage>
</organism>
<dbReference type="CDD" id="cd00037">
    <property type="entry name" value="CLECT"/>
    <property type="match status" value="1"/>
</dbReference>
<sequence>MCLTPVPVWLILGIALVIAPAASIRDTRKSIILKVIWPAYVNADSPSLRLECSFNRFRTDLVSVNELAIFRSDIGGGGEPEMVAKVTSANLTYGLNESDISAFGQVQNNAKSTLFVSYTSNTEGYCQTYTCVAKGLKASGEEVSIYRPVKAKGMNNMPCKSGHRARVPGPELGGRCSDCCVASETVQAQSETIKSLENEVEECSAVIPEVKNNRMKIELLSDEISQLSLKLDSEASADSSVLTPQDNEKVENFGRKVDELQKLIDAVSDENRGFRKILSIDVTLYEVSNIVSGRVYAVSKSEEMQDKRTIEKSCHQIGGYVAKIDDEAEQMFLINFFKMIGNYKYYIRAKNNEDNSVELIREEPVSIERWTSGRSGSRENMRLVLGEKKDCVQAKSGLINVECGQLSKFVCEVPLVEEKKVDNIQSVKAMPVPY</sequence>
<keyword evidence="6" id="KW-1185">Reference proteome</keyword>
<keyword evidence="3" id="KW-1133">Transmembrane helix</keyword>
<gene>
    <name evidence="5" type="ORF">PoB_003141100</name>
</gene>
<protein>
    <recommendedName>
        <fullName evidence="4">C-type lectin domain-containing protein</fullName>
    </recommendedName>
</protein>
<dbReference type="AlphaFoldDB" id="A0AAV4AE32"/>
<reference evidence="5 6" key="1">
    <citation type="journal article" date="2021" name="Elife">
        <title>Chloroplast acquisition without the gene transfer in kleptoplastic sea slugs, Plakobranchus ocellatus.</title>
        <authorList>
            <person name="Maeda T."/>
            <person name="Takahashi S."/>
            <person name="Yoshida T."/>
            <person name="Shimamura S."/>
            <person name="Takaki Y."/>
            <person name="Nagai Y."/>
            <person name="Toyoda A."/>
            <person name="Suzuki Y."/>
            <person name="Arimoto A."/>
            <person name="Ishii H."/>
            <person name="Satoh N."/>
            <person name="Nishiyama T."/>
            <person name="Hasebe M."/>
            <person name="Maruyama T."/>
            <person name="Minagawa J."/>
            <person name="Obokata J."/>
            <person name="Shigenobu S."/>
        </authorList>
    </citation>
    <scope>NUCLEOTIDE SEQUENCE [LARGE SCALE GENOMIC DNA]</scope>
</reference>
<comment type="caution">
    <text evidence="5">The sequence shown here is derived from an EMBL/GenBank/DDBJ whole genome shotgun (WGS) entry which is preliminary data.</text>
</comment>
<name>A0AAV4AE32_9GAST</name>
<dbReference type="SUPFAM" id="SSF56436">
    <property type="entry name" value="C-type lectin-like"/>
    <property type="match status" value="1"/>
</dbReference>
<dbReference type="Gene3D" id="3.10.100.10">
    <property type="entry name" value="Mannose-Binding Protein A, subunit A"/>
    <property type="match status" value="1"/>
</dbReference>
<dbReference type="InterPro" id="IPR016186">
    <property type="entry name" value="C-type_lectin-like/link_sf"/>
</dbReference>
<proteinExistence type="predicted"/>
<keyword evidence="2" id="KW-0175">Coiled coil</keyword>
<evidence type="ECO:0000256" key="2">
    <source>
        <dbReference type="SAM" id="Coils"/>
    </source>
</evidence>
<dbReference type="Pfam" id="PF00059">
    <property type="entry name" value="Lectin_C"/>
    <property type="match status" value="1"/>
</dbReference>
<dbReference type="InterPro" id="IPR016187">
    <property type="entry name" value="CTDL_fold"/>
</dbReference>
<dbReference type="PROSITE" id="PS00615">
    <property type="entry name" value="C_TYPE_LECTIN_1"/>
    <property type="match status" value="1"/>
</dbReference>
<dbReference type="PROSITE" id="PS50041">
    <property type="entry name" value="C_TYPE_LECTIN_2"/>
    <property type="match status" value="1"/>
</dbReference>
<dbReference type="InterPro" id="IPR001304">
    <property type="entry name" value="C-type_lectin-like"/>
</dbReference>
<accession>A0AAV4AE32</accession>
<feature type="transmembrane region" description="Helical" evidence="3">
    <location>
        <begin position="6"/>
        <end position="24"/>
    </location>
</feature>
<feature type="domain" description="C-type lectin" evidence="4">
    <location>
        <begin position="291"/>
        <end position="412"/>
    </location>
</feature>
<evidence type="ECO:0000256" key="1">
    <source>
        <dbReference type="ARBA" id="ARBA00023157"/>
    </source>
</evidence>
<dbReference type="EMBL" id="BLXT01003743">
    <property type="protein sequence ID" value="GFO04906.1"/>
    <property type="molecule type" value="Genomic_DNA"/>
</dbReference>
<evidence type="ECO:0000313" key="5">
    <source>
        <dbReference type="EMBL" id="GFO04906.1"/>
    </source>
</evidence>